<feature type="compositionally biased region" description="Polar residues" evidence="8">
    <location>
        <begin position="504"/>
        <end position="522"/>
    </location>
</feature>
<keyword evidence="9" id="KW-0812">Transmembrane</keyword>
<dbReference type="SUPFAM" id="SSF101148">
    <property type="entry name" value="Plant invertase/pectin methylesterase inhibitor"/>
    <property type="match status" value="1"/>
</dbReference>
<evidence type="ECO:0000256" key="1">
    <source>
        <dbReference type="ARBA" id="ARBA00005184"/>
    </source>
</evidence>
<dbReference type="PANTHER" id="PTHR31707">
    <property type="entry name" value="PECTINESTERASE"/>
    <property type="match status" value="1"/>
</dbReference>
<dbReference type="EC" id="3.1.1.11" evidence="7"/>
<gene>
    <name evidence="11" type="ORF">C4D60_Mb09t12910</name>
</gene>
<comment type="similarity">
    <text evidence="3">In the C-terminal section; belongs to the pectinesterase family.</text>
</comment>
<keyword evidence="5 7" id="KW-0063">Aspartyl esterase</keyword>
<dbReference type="InterPro" id="IPR035513">
    <property type="entry name" value="Invertase/methylesterase_inhib"/>
</dbReference>
<dbReference type="InterPro" id="IPR011050">
    <property type="entry name" value="Pectin_lyase_fold/virulence"/>
</dbReference>
<organism evidence="11 12">
    <name type="scientific">Musa balbisiana</name>
    <name type="common">Banana</name>
    <dbReference type="NCBI Taxonomy" id="52838"/>
    <lineage>
        <taxon>Eukaryota</taxon>
        <taxon>Viridiplantae</taxon>
        <taxon>Streptophyta</taxon>
        <taxon>Embryophyta</taxon>
        <taxon>Tracheophyta</taxon>
        <taxon>Spermatophyta</taxon>
        <taxon>Magnoliopsida</taxon>
        <taxon>Liliopsida</taxon>
        <taxon>Zingiberales</taxon>
        <taxon>Musaceae</taxon>
        <taxon>Musa</taxon>
    </lineage>
</organism>
<dbReference type="GO" id="GO:0042545">
    <property type="term" value="P:cell wall modification"/>
    <property type="evidence" value="ECO:0007669"/>
    <property type="project" value="UniProtKB-UniRule"/>
</dbReference>
<dbReference type="AlphaFoldDB" id="A0A4S8IG43"/>
<dbReference type="STRING" id="52838.A0A4S8IG43"/>
<dbReference type="Pfam" id="PF01095">
    <property type="entry name" value="Pectinesterase"/>
    <property type="match status" value="1"/>
</dbReference>
<dbReference type="InterPro" id="IPR006501">
    <property type="entry name" value="Pectinesterase_inhib_dom"/>
</dbReference>
<dbReference type="Proteomes" id="UP000317650">
    <property type="component" value="Chromosome 9"/>
</dbReference>
<keyword evidence="12" id="KW-1185">Reference proteome</keyword>
<dbReference type="SMART" id="SM00856">
    <property type="entry name" value="PMEI"/>
    <property type="match status" value="1"/>
</dbReference>
<reference evidence="11 12" key="1">
    <citation type="journal article" date="2019" name="Nat. Plants">
        <title>Genome sequencing of Musa balbisiana reveals subgenome evolution and function divergence in polyploid bananas.</title>
        <authorList>
            <person name="Yao X."/>
        </authorList>
    </citation>
    <scope>NUCLEOTIDE SEQUENCE [LARGE SCALE GENOMIC DNA]</scope>
    <source>
        <strain evidence="12">cv. DH-PKW</strain>
        <tissue evidence="11">Leaves</tissue>
    </source>
</reference>
<evidence type="ECO:0000313" key="11">
    <source>
        <dbReference type="EMBL" id="THU47190.1"/>
    </source>
</evidence>
<dbReference type="GO" id="GO:0030599">
    <property type="term" value="F:pectinesterase activity"/>
    <property type="evidence" value="ECO:0007669"/>
    <property type="project" value="UniProtKB-UniRule"/>
</dbReference>
<feature type="transmembrane region" description="Helical" evidence="9">
    <location>
        <begin position="38"/>
        <end position="56"/>
    </location>
</feature>
<comment type="catalytic activity">
    <reaction evidence="7">
        <text>[(1-&gt;4)-alpha-D-galacturonosyl methyl ester](n) + n H2O = [(1-&gt;4)-alpha-D-galacturonosyl](n) + n methanol + n H(+)</text>
        <dbReference type="Rhea" id="RHEA:22380"/>
        <dbReference type="Rhea" id="RHEA-COMP:14570"/>
        <dbReference type="Rhea" id="RHEA-COMP:14573"/>
        <dbReference type="ChEBI" id="CHEBI:15377"/>
        <dbReference type="ChEBI" id="CHEBI:15378"/>
        <dbReference type="ChEBI" id="CHEBI:17790"/>
        <dbReference type="ChEBI" id="CHEBI:140522"/>
        <dbReference type="ChEBI" id="CHEBI:140523"/>
        <dbReference type="EC" id="3.1.1.11"/>
    </reaction>
</comment>
<dbReference type="GO" id="GO:0004857">
    <property type="term" value="F:enzyme inhibitor activity"/>
    <property type="evidence" value="ECO:0007669"/>
    <property type="project" value="InterPro"/>
</dbReference>
<name>A0A4S8IG43_MUSBA</name>
<evidence type="ECO:0000256" key="3">
    <source>
        <dbReference type="ARBA" id="ARBA00007786"/>
    </source>
</evidence>
<dbReference type="InterPro" id="IPR012334">
    <property type="entry name" value="Pectin_lyas_fold"/>
</dbReference>
<evidence type="ECO:0000256" key="6">
    <source>
        <dbReference type="PROSITE-ProRule" id="PRU10040"/>
    </source>
</evidence>
<dbReference type="Gene3D" id="2.160.20.10">
    <property type="entry name" value="Single-stranded right-handed beta-helix, Pectin lyase-like"/>
    <property type="match status" value="1"/>
</dbReference>
<feature type="domain" description="Pectinesterase inhibitor" evidence="10">
    <location>
        <begin position="129"/>
        <end position="276"/>
    </location>
</feature>
<keyword evidence="9" id="KW-0472">Membrane</keyword>
<evidence type="ECO:0000259" key="10">
    <source>
        <dbReference type="SMART" id="SM00856"/>
    </source>
</evidence>
<dbReference type="Pfam" id="PF04043">
    <property type="entry name" value="PMEI"/>
    <property type="match status" value="1"/>
</dbReference>
<evidence type="ECO:0000256" key="5">
    <source>
        <dbReference type="ARBA" id="ARBA00023085"/>
    </source>
</evidence>
<evidence type="ECO:0000313" key="12">
    <source>
        <dbReference type="Proteomes" id="UP000317650"/>
    </source>
</evidence>
<dbReference type="UniPathway" id="UPA00545">
    <property type="reaction ID" value="UER00823"/>
</dbReference>
<feature type="active site" evidence="6">
    <location>
        <position position="479"/>
    </location>
</feature>
<feature type="region of interest" description="Disordered" evidence="8">
    <location>
        <begin position="499"/>
        <end position="522"/>
    </location>
</feature>
<evidence type="ECO:0000256" key="4">
    <source>
        <dbReference type="ARBA" id="ARBA00022801"/>
    </source>
</evidence>
<evidence type="ECO:0000256" key="8">
    <source>
        <dbReference type="SAM" id="MobiDB-lite"/>
    </source>
</evidence>
<dbReference type="CDD" id="cd15798">
    <property type="entry name" value="PMEI-like_3"/>
    <property type="match status" value="1"/>
</dbReference>
<dbReference type="PROSITE" id="PS00503">
    <property type="entry name" value="PECTINESTERASE_2"/>
    <property type="match status" value="1"/>
</dbReference>
<feature type="transmembrane region" description="Helical" evidence="9">
    <location>
        <begin position="77"/>
        <end position="96"/>
    </location>
</feature>
<evidence type="ECO:0000256" key="2">
    <source>
        <dbReference type="ARBA" id="ARBA00006027"/>
    </source>
</evidence>
<evidence type="ECO:0000256" key="7">
    <source>
        <dbReference type="RuleBase" id="RU000589"/>
    </source>
</evidence>
<sequence>MNVVNILHLMLLIYLDYHQLDFLCKGLFRLRHFLFHGVPHYIAIIFLSSLLKMAHVGSMGLYERVMMSRNREHKKKLVVWAFAISLAIALSAGLSLKTIKQAGAKPKPLGHSLHSHNVVSRATDTSTAVTESQVGSACKSTLYPEVCEAALASVASTASTKEMFDVSVESAKSRARVARDVAYNLTQPSAQKSTSRSQSSVNDCLELLDITLDQLDDVLHAKKSSNFHDVQTWLSAAMTNQATCSEGLETVKAKGGDSLNARVESLSQYISNALALHKKVKAKDKDGGHKGGHGGRKLLSDRFPEWLSAGDRRLLQASPEDIRADAVVAKDGSGTHTTINDAIAFVSLASKGSGDGSTKVIYVKAGTYKEYINIPTKQKNVMLMGDGKGKSIVVGSRNANDGYTTYGSATVAAMGAGFIAKGLTIINNSGPSKHQAVALRVGADKSVVYQCSVQGYQDTLYTHSNRQFYTETDIYGTVDFIFGNSAVVLQNCYIQPRKPGGGQKNSVTAQGRTDPNQNTGISIQKCKIQGSSDLGSTPTYLGRPWQKYSRTVVMETYLDDSINPDGWEPWSGSFALSTLYYGEYANTGPGASTSGRVGWAGVHPSLSSSEASKFTVAEFIVGDYWLPGTGVSYTSGL</sequence>
<dbReference type="InterPro" id="IPR033131">
    <property type="entry name" value="Pectinesterase_Asp_AS"/>
</dbReference>
<comment type="pathway">
    <text evidence="1 7">Glycan metabolism; pectin degradation; 2-dehydro-3-deoxy-D-gluconate from pectin: step 1/5.</text>
</comment>
<dbReference type="NCBIfam" id="TIGR01614">
    <property type="entry name" value="PME_inhib"/>
    <property type="match status" value="1"/>
</dbReference>
<keyword evidence="9" id="KW-1133">Transmembrane helix</keyword>
<comment type="caution">
    <text evidence="11">The sequence shown here is derived from an EMBL/GenBank/DDBJ whole genome shotgun (WGS) entry which is preliminary data.</text>
</comment>
<keyword evidence="4 7" id="KW-0378">Hydrolase</keyword>
<protein>
    <recommendedName>
        <fullName evidence="7">Pectinesterase</fullName>
        <ecNumber evidence="7">3.1.1.11</ecNumber>
    </recommendedName>
</protein>
<dbReference type="FunFam" id="2.160.20.10:FF:000001">
    <property type="entry name" value="Pectinesterase"/>
    <property type="match status" value="1"/>
</dbReference>
<dbReference type="EMBL" id="PYDT01000010">
    <property type="protein sequence ID" value="THU47190.1"/>
    <property type="molecule type" value="Genomic_DNA"/>
</dbReference>
<dbReference type="InterPro" id="IPR000070">
    <property type="entry name" value="Pectinesterase_cat"/>
</dbReference>
<dbReference type="SUPFAM" id="SSF51126">
    <property type="entry name" value="Pectin lyase-like"/>
    <property type="match status" value="1"/>
</dbReference>
<evidence type="ECO:0000256" key="9">
    <source>
        <dbReference type="SAM" id="Phobius"/>
    </source>
</evidence>
<comment type="similarity">
    <text evidence="2">In the N-terminal section; belongs to the PMEI family.</text>
</comment>
<accession>A0A4S8IG43</accession>
<dbReference type="Gene3D" id="1.20.140.40">
    <property type="entry name" value="Invertase/pectin methylesterase inhibitor family protein"/>
    <property type="match status" value="1"/>
</dbReference>
<proteinExistence type="inferred from homology"/>
<dbReference type="GO" id="GO:0045490">
    <property type="term" value="P:pectin catabolic process"/>
    <property type="evidence" value="ECO:0007669"/>
    <property type="project" value="UniProtKB-UniRule"/>
</dbReference>